<dbReference type="AlphaFoldDB" id="A0A849AD27"/>
<feature type="transmembrane region" description="Helical" evidence="6">
    <location>
        <begin position="80"/>
        <end position="104"/>
    </location>
</feature>
<dbReference type="InterPro" id="IPR005226">
    <property type="entry name" value="UPF0014_fam"/>
</dbReference>
<protein>
    <submittedName>
        <fullName evidence="7">ABC transporter permease</fullName>
    </submittedName>
</protein>
<dbReference type="Pfam" id="PF03649">
    <property type="entry name" value="UPF0014"/>
    <property type="match status" value="1"/>
</dbReference>
<keyword evidence="5 6" id="KW-0472">Membrane</keyword>
<feature type="transmembrane region" description="Helical" evidence="6">
    <location>
        <begin position="207"/>
        <end position="233"/>
    </location>
</feature>
<keyword evidence="3 6" id="KW-0812">Transmembrane</keyword>
<comment type="subcellular location">
    <subcellularLocation>
        <location evidence="1">Membrane</location>
        <topology evidence="1">Multi-pass membrane protein</topology>
    </subcellularLocation>
</comment>
<evidence type="ECO:0000256" key="2">
    <source>
        <dbReference type="ARBA" id="ARBA00005268"/>
    </source>
</evidence>
<evidence type="ECO:0000256" key="3">
    <source>
        <dbReference type="ARBA" id="ARBA00022692"/>
    </source>
</evidence>
<evidence type="ECO:0000256" key="6">
    <source>
        <dbReference type="SAM" id="Phobius"/>
    </source>
</evidence>
<keyword evidence="4 6" id="KW-1133">Transmembrane helix</keyword>
<keyword evidence="8" id="KW-1185">Reference proteome</keyword>
<comment type="caution">
    <text evidence="7">The sequence shown here is derived from an EMBL/GenBank/DDBJ whole genome shotgun (WGS) entry which is preliminary data.</text>
</comment>
<organism evidence="7 8">
    <name type="scientific">Nakamurella aerolata</name>
    <dbReference type="NCBI Taxonomy" id="1656892"/>
    <lineage>
        <taxon>Bacteria</taxon>
        <taxon>Bacillati</taxon>
        <taxon>Actinomycetota</taxon>
        <taxon>Actinomycetes</taxon>
        <taxon>Nakamurellales</taxon>
        <taxon>Nakamurellaceae</taxon>
        <taxon>Nakamurella</taxon>
    </lineage>
</organism>
<dbReference type="EMBL" id="JABEND010000014">
    <property type="protein sequence ID" value="NNG37486.1"/>
    <property type="molecule type" value="Genomic_DNA"/>
</dbReference>
<sequence length="242" mass="24441">MVLLVLAGGAAAVTHVAGLGRARDNLIIAARATAQLAAVSAVIVFVLRSMWLTVAFLLLMLGVATVTASYRISGRRVGRGLWAGVAIVAGVLPTMAIIVASGVLPAQPVAVLPTAGILIGNAMVATALAGRRLREELTGRRGEYEAMLSLGMRRRDGVLELGRPAAALALVPGQDQTRTVGLVTLPGAFVGVLLGGGSAWQAGATQLLVLIGLLLVQSLAVASTVALVAAGLLPVGSTPLPD</sequence>
<dbReference type="PANTHER" id="PTHR30028:SF0">
    <property type="entry name" value="PROTEIN ALUMINUM SENSITIVE 3"/>
    <property type="match status" value="1"/>
</dbReference>
<evidence type="ECO:0000256" key="5">
    <source>
        <dbReference type="ARBA" id="ARBA00023136"/>
    </source>
</evidence>
<feature type="transmembrane region" description="Helical" evidence="6">
    <location>
        <begin position="110"/>
        <end position="130"/>
    </location>
</feature>
<name>A0A849AD27_9ACTN</name>
<evidence type="ECO:0000256" key="4">
    <source>
        <dbReference type="ARBA" id="ARBA00022989"/>
    </source>
</evidence>
<dbReference type="Proteomes" id="UP000562984">
    <property type="component" value="Unassembled WGS sequence"/>
</dbReference>
<evidence type="ECO:0000313" key="8">
    <source>
        <dbReference type="Proteomes" id="UP000562984"/>
    </source>
</evidence>
<accession>A0A849AD27</accession>
<gene>
    <name evidence="7" type="ORF">HKD39_17630</name>
</gene>
<comment type="similarity">
    <text evidence="2">Belongs to the UPF0014 family.</text>
</comment>
<reference evidence="7 8" key="1">
    <citation type="submission" date="2020-05" db="EMBL/GenBank/DDBJ databases">
        <title>Nakamurella sp. DB0629 isolated from air conditioner.</title>
        <authorList>
            <person name="Kim D.H."/>
            <person name="Kim D.-U."/>
        </authorList>
    </citation>
    <scope>NUCLEOTIDE SEQUENCE [LARGE SCALE GENOMIC DNA]</scope>
    <source>
        <strain evidence="7 8">DB0629</strain>
    </source>
</reference>
<proteinExistence type="inferred from homology"/>
<evidence type="ECO:0000313" key="7">
    <source>
        <dbReference type="EMBL" id="NNG37486.1"/>
    </source>
</evidence>
<evidence type="ECO:0000256" key="1">
    <source>
        <dbReference type="ARBA" id="ARBA00004141"/>
    </source>
</evidence>
<dbReference type="GO" id="GO:0005886">
    <property type="term" value="C:plasma membrane"/>
    <property type="evidence" value="ECO:0007669"/>
    <property type="project" value="TreeGrafter"/>
</dbReference>
<dbReference type="PANTHER" id="PTHR30028">
    <property type="entry name" value="UPF0014 INNER MEMBRANE PROTEIN YBBM-RELATED"/>
    <property type="match status" value="1"/>
</dbReference>
<feature type="transmembrane region" description="Helical" evidence="6">
    <location>
        <begin position="38"/>
        <end position="68"/>
    </location>
</feature>